<evidence type="ECO:0000313" key="2">
    <source>
        <dbReference type="Proteomes" id="UP000789901"/>
    </source>
</evidence>
<proteinExistence type="predicted"/>
<sequence length="51" mass="6027">DLFKLLCFQYPCEYGTECSSYYLEPDNEVLYRDTEILDEALVDEAQLEEPI</sequence>
<organism evidence="1 2">
    <name type="scientific">Gigaspora margarita</name>
    <dbReference type="NCBI Taxonomy" id="4874"/>
    <lineage>
        <taxon>Eukaryota</taxon>
        <taxon>Fungi</taxon>
        <taxon>Fungi incertae sedis</taxon>
        <taxon>Mucoromycota</taxon>
        <taxon>Glomeromycotina</taxon>
        <taxon>Glomeromycetes</taxon>
        <taxon>Diversisporales</taxon>
        <taxon>Gigasporaceae</taxon>
        <taxon>Gigaspora</taxon>
    </lineage>
</organism>
<protein>
    <submittedName>
        <fullName evidence="1">17674_t:CDS:1</fullName>
    </submittedName>
</protein>
<reference evidence="1 2" key="1">
    <citation type="submission" date="2021-06" db="EMBL/GenBank/DDBJ databases">
        <authorList>
            <person name="Kallberg Y."/>
            <person name="Tangrot J."/>
            <person name="Rosling A."/>
        </authorList>
    </citation>
    <scope>NUCLEOTIDE SEQUENCE [LARGE SCALE GENOMIC DNA]</scope>
    <source>
        <strain evidence="1 2">120-4 pot B 10/14</strain>
    </source>
</reference>
<dbReference type="Proteomes" id="UP000789901">
    <property type="component" value="Unassembled WGS sequence"/>
</dbReference>
<gene>
    <name evidence="1" type="ORF">GMARGA_LOCUS28974</name>
</gene>
<feature type="non-terminal residue" evidence="1">
    <location>
        <position position="1"/>
    </location>
</feature>
<name>A0ABN7WBH8_GIGMA</name>
<dbReference type="EMBL" id="CAJVQB010038151">
    <property type="protein sequence ID" value="CAG8825943.1"/>
    <property type="molecule type" value="Genomic_DNA"/>
</dbReference>
<keyword evidence="2" id="KW-1185">Reference proteome</keyword>
<evidence type="ECO:0000313" key="1">
    <source>
        <dbReference type="EMBL" id="CAG8825943.1"/>
    </source>
</evidence>
<accession>A0ABN7WBH8</accession>
<comment type="caution">
    <text evidence="1">The sequence shown here is derived from an EMBL/GenBank/DDBJ whole genome shotgun (WGS) entry which is preliminary data.</text>
</comment>